<dbReference type="AlphaFoldDB" id="A0A6L2MEA4"/>
<dbReference type="GO" id="GO:0008270">
    <property type="term" value="F:zinc ion binding"/>
    <property type="evidence" value="ECO:0007669"/>
    <property type="project" value="UniProtKB-KW"/>
</dbReference>
<dbReference type="Pfam" id="PF00004">
    <property type="entry name" value="AAA"/>
    <property type="match status" value="1"/>
</dbReference>
<dbReference type="GO" id="GO:0008237">
    <property type="term" value="F:metallopeptidase activity"/>
    <property type="evidence" value="ECO:0007669"/>
    <property type="project" value="UniProtKB-KW"/>
</dbReference>
<evidence type="ECO:0000256" key="2">
    <source>
        <dbReference type="ARBA" id="ARBA00022723"/>
    </source>
</evidence>
<organism evidence="10">
    <name type="scientific">Tanacetum cinerariifolium</name>
    <name type="common">Dalmatian daisy</name>
    <name type="synonym">Chrysanthemum cinerariifolium</name>
    <dbReference type="NCBI Taxonomy" id="118510"/>
    <lineage>
        <taxon>Eukaryota</taxon>
        <taxon>Viridiplantae</taxon>
        <taxon>Streptophyta</taxon>
        <taxon>Embryophyta</taxon>
        <taxon>Tracheophyta</taxon>
        <taxon>Spermatophyta</taxon>
        <taxon>Magnoliopsida</taxon>
        <taxon>eudicotyledons</taxon>
        <taxon>Gunneridae</taxon>
        <taxon>Pentapetalae</taxon>
        <taxon>asterids</taxon>
        <taxon>campanulids</taxon>
        <taxon>Asterales</taxon>
        <taxon>Asteraceae</taxon>
        <taxon>Asteroideae</taxon>
        <taxon>Anthemideae</taxon>
        <taxon>Anthemidinae</taxon>
        <taxon>Tanacetum</taxon>
    </lineage>
</organism>
<evidence type="ECO:0000313" key="10">
    <source>
        <dbReference type="EMBL" id="GEU70834.1"/>
    </source>
</evidence>
<dbReference type="SUPFAM" id="SSF57756">
    <property type="entry name" value="Retrovirus zinc finger-like domains"/>
    <property type="match status" value="1"/>
</dbReference>
<dbReference type="GO" id="GO:0005745">
    <property type="term" value="C:m-AAA complex"/>
    <property type="evidence" value="ECO:0007669"/>
    <property type="project" value="TreeGrafter"/>
</dbReference>
<dbReference type="GO" id="GO:0003676">
    <property type="term" value="F:nucleic acid binding"/>
    <property type="evidence" value="ECO:0007669"/>
    <property type="project" value="InterPro"/>
</dbReference>
<keyword evidence="5" id="KW-0067">ATP-binding</keyword>
<keyword evidence="7" id="KW-0863">Zinc-finger</keyword>
<dbReference type="PANTHER" id="PTHR43655">
    <property type="entry name" value="ATP-DEPENDENT PROTEASE"/>
    <property type="match status" value="1"/>
</dbReference>
<dbReference type="InterPro" id="IPR003959">
    <property type="entry name" value="ATPase_AAA_core"/>
</dbReference>
<keyword evidence="10" id="KW-0645">Protease</keyword>
<evidence type="ECO:0000256" key="4">
    <source>
        <dbReference type="ARBA" id="ARBA00022833"/>
    </source>
</evidence>
<keyword evidence="6 10" id="KW-0482">Metalloprotease</keyword>
<dbReference type="Gene3D" id="1.10.8.60">
    <property type="match status" value="2"/>
</dbReference>
<feature type="compositionally biased region" description="Low complexity" evidence="8">
    <location>
        <begin position="1"/>
        <end position="15"/>
    </location>
</feature>
<dbReference type="InterPro" id="IPR036875">
    <property type="entry name" value="Znf_CCHC_sf"/>
</dbReference>
<dbReference type="InterPro" id="IPR001878">
    <property type="entry name" value="Znf_CCHC"/>
</dbReference>
<keyword evidence="4" id="KW-0862">Zinc</keyword>
<comment type="caution">
    <text evidence="10">The sequence shown here is derived from an EMBL/GenBank/DDBJ whole genome shotgun (WGS) entry which is preliminary data.</text>
</comment>
<dbReference type="Gene3D" id="3.40.50.300">
    <property type="entry name" value="P-loop containing nucleotide triphosphate hydrolases"/>
    <property type="match status" value="2"/>
</dbReference>
<evidence type="ECO:0000256" key="8">
    <source>
        <dbReference type="SAM" id="MobiDB-lite"/>
    </source>
</evidence>
<feature type="compositionally biased region" description="Low complexity" evidence="8">
    <location>
        <begin position="927"/>
        <end position="936"/>
    </location>
</feature>
<feature type="region of interest" description="Disordered" evidence="8">
    <location>
        <begin position="912"/>
        <end position="948"/>
    </location>
</feature>
<dbReference type="SUPFAM" id="SSF52540">
    <property type="entry name" value="P-loop containing nucleoside triphosphate hydrolases"/>
    <property type="match status" value="1"/>
</dbReference>
<evidence type="ECO:0000256" key="1">
    <source>
        <dbReference type="ARBA" id="ARBA00001947"/>
    </source>
</evidence>
<dbReference type="GO" id="GO:0016887">
    <property type="term" value="F:ATP hydrolysis activity"/>
    <property type="evidence" value="ECO:0007669"/>
    <property type="project" value="InterPro"/>
</dbReference>
<evidence type="ECO:0000259" key="9">
    <source>
        <dbReference type="PROSITE" id="PS50158"/>
    </source>
</evidence>
<accession>A0A6L2MEA4</accession>
<keyword evidence="3" id="KW-0547">Nucleotide-binding</keyword>
<evidence type="ECO:0000256" key="7">
    <source>
        <dbReference type="PROSITE-ProRule" id="PRU00047"/>
    </source>
</evidence>
<dbReference type="InterPro" id="IPR027417">
    <property type="entry name" value="P-loop_NTPase"/>
</dbReference>
<keyword evidence="6 10" id="KW-0378">Hydrolase</keyword>
<protein>
    <submittedName>
        <fullName evidence="10">ATP-dependent zinc metalloprotease FTSH 12, chloroplastic</fullName>
    </submittedName>
</protein>
<proteinExistence type="predicted"/>
<evidence type="ECO:0000256" key="3">
    <source>
        <dbReference type="ARBA" id="ARBA00022741"/>
    </source>
</evidence>
<name>A0A6L2MEA4_TANCI</name>
<keyword evidence="2" id="KW-0479">Metal-binding</keyword>
<evidence type="ECO:0000256" key="5">
    <source>
        <dbReference type="ARBA" id="ARBA00022840"/>
    </source>
</evidence>
<dbReference type="SMART" id="SM00343">
    <property type="entry name" value="ZnF_C2HC"/>
    <property type="match status" value="1"/>
</dbReference>
<dbReference type="EMBL" id="BKCJ010006191">
    <property type="protein sequence ID" value="GEU70834.1"/>
    <property type="molecule type" value="Genomic_DNA"/>
</dbReference>
<evidence type="ECO:0000256" key="6">
    <source>
        <dbReference type="ARBA" id="ARBA00023049"/>
    </source>
</evidence>
<comment type="cofactor">
    <cofactor evidence="1">
        <name>Zn(2+)</name>
        <dbReference type="ChEBI" id="CHEBI:29105"/>
    </cofactor>
</comment>
<reference evidence="10" key="1">
    <citation type="journal article" date="2019" name="Sci. Rep.">
        <title>Draft genome of Tanacetum cinerariifolium, the natural source of mosquito coil.</title>
        <authorList>
            <person name="Yamashiro T."/>
            <person name="Shiraishi A."/>
            <person name="Satake H."/>
            <person name="Nakayama K."/>
        </authorList>
    </citation>
    <scope>NUCLEOTIDE SEQUENCE</scope>
</reference>
<feature type="compositionally biased region" description="Gly residues" evidence="8">
    <location>
        <begin position="937"/>
        <end position="948"/>
    </location>
</feature>
<feature type="compositionally biased region" description="Polar residues" evidence="8">
    <location>
        <begin position="912"/>
        <end position="926"/>
    </location>
</feature>
<feature type="compositionally biased region" description="Basic and acidic residues" evidence="8">
    <location>
        <begin position="32"/>
        <end position="54"/>
    </location>
</feature>
<dbReference type="GO" id="GO:0009793">
    <property type="term" value="P:embryo development ending in seed dormancy"/>
    <property type="evidence" value="ECO:0007669"/>
    <property type="project" value="TreeGrafter"/>
</dbReference>
<dbReference type="GO" id="GO:0005524">
    <property type="term" value="F:ATP binding"/>
    <property type="evidence" value="ECO:0007669"/>
    <property type="project" value="UniProtKB-KW"/>
</dbReference>
<sequence>MVRSGPGRSDPGRSSVQSGPTRHNLRVFGKIGPDRTEDRTGPKPRTEDRTEIRPVESGSVRFSDYKILTNRLDGLDLEFVQAGRIDRRLHIGLPDAKQRVQISGVHSTGKQLAEDVEFENALAFIFVDEIGAIPGRHARKDPRRRSIFDALIAQLDGEKEKTGVARFSMRQAVIFFCATNRPDELDLEFVQAGRINRRLHIGLPDAKRRVRRGHTKIYQKDIIDVLDKQLLEGMVVLLTEEEQQKCEKRVFLDLTGMYFLNCYPMARRRRRLLQINRHVLFPRMKPFFVCLIIDDKNKVLRFGAAFWFCVLLIEDSSCVLSKEDSASFKTWLRFGSGFGCVLSRRLPAFYLKTSAFCLKTGLRFVSRPPAFCLKTNCVLSPDYIQCAGSDTRPPMLDRTDFASWQQRIRLYCRGKENGVNILKSIDEGPYQMGIVWEPLAEGTEGAPHLGSELTKEDQESQMYDDFEHFRQHKGESIHDYYVRFAKLINDMRNIKMTMSRMQLNSKFVNMLPEWGRFVTSVKLNRGLRDSNYDKLYAYLKQPETHAKENKMMLERFSQNTVDPLALMLNVSNQQRYSPSSSTLSFTQGRQIRGQRMNPWGRGVAGYGRGVQNIVGNVNPGQARPVKCYNCNGTRHIARNCTQPKRPQNSEYYKDKMLLMQAQENGAPTAGTMFMANLSSAYPVTDEAGPSYDLDILSEVQDHDHYQDVVCAHHKEHEMYDNVQLNHDVDTYVDHTSDSNMIPYDQYVKDNAMPVVYSDVSSVPNDDFMMIYNDMCEPHAQSISNQSRNIVVKNLLTAELTTYKEQVELCKYKGESIHDYYVRFAKLINDRRNIKITMSRMQLNSKFVNMLPEWGRFVTSVKLNKGLRDSNYDQLYAYLKQHETHAKENKMTLERFSQNTVDPLALMSNVSNQQRYSPSSSTLSFTQGQQNRGQGMNPPGGGVAGYGRGVNPGQARPVKCYNCNEDTLEIAEITRKKMNDKMKDPEYVTRKVKIAPHDYSKENFLATFIPQKQVTPEQIFWSQDLIKLKSEALKE</sequence>
<feature type="domain" description="CCHC-type" evidence="9">
    <location>
        <begin position="626"/>
        <end position="642"/>
    </location>
</feature>
<dbReference type="GO" id="GO:0009535">
    <property type="term" value="C:chloroplast thylakoid membrane"/>
    <property type="evidence" value="ECO:0007669"/>
    <property type="project" value="TreeGrafter"/>
</dbReference>
<dbReference type="PROSITE" id="PS50158">
    <property type="entry name" value="ZF_CCHC"/>
    <property type="match status" value="1"/>
</dbReference>
<gene>
    <name evidence="10" type="ORF">Tci_042812</name>
</gene>
<dbReference type="GO" id="GO:0034982">
    <property type="term" value="P:mitochondrial protein processing"/>
    <property type="evidence" value="ECO:0007669"/>
    <property type="project" value="TreeGrafter"/>
</dbReference>
<dbReference type="Gene3D" id="4.10.60.10">
    <property type="entry name" value="Zinc finger, CCHC-type"/>
    <property type="match status" value="1"/>
</dbReference>
<feature type="region of interest" description="Disordered" evidence="8">
    <location>
        <begin position="1"/>
        <end position="55"/>
    </location>
</feature>
<dbReference type="PANTHER" id="PTHR43655:SF19">
    <property type="entry name" value="ATP-DEPENDENT ZINC METALLOPROTEASE FTSH 12, CHLOROPLASTIC"/>
    <property type="match status" value="1"/>
</dbReference>
<dbReference type="InterPro" id="IPR050928">
    <property type="entry name" value="ATP-dep_Zn_Metalloprotease"/>
</dbReference>